<evidence type="ECO:0000256" key="1">
    <source>
        <dbReference type="SAM" id="SignalP"/>
    </source>
</evidence>
<evidence type="ECO:0000313" key="3">
    <source>
        <dbReference type="Proteomes" id="UP001301958"/>
    </source>
</evidence>
<sequence>MYGLLLLLFPLLIFGKAGLSKFHRRVKGVVVPVVPAVVGTTAGSEDACSWRGFWFLFFFSGVDMVFARVWL</sequence>
<keyword evidence="1" id="KW-0732">Signal</keyword>
<dbReference type="AlphaFoldDB" id="A0AAN7BZN3"/>
<evidence type="ECO:0008006" key="4">
    <source>
        <dbReference type="Google" id="ProtNLM"/>
    </source>
</evidence>
<comment type="caution">
    <text evidence="2">The sequence shown here is derived from an EMBL/GenBank/DDBJ whole genome shotgun (WGS) entry which is preliminary data.</text>
</comment>
<gene>
    <name evidence="2" type="ORF">QBC38DRAFT_464524</name>
</gene>
<dbReference type="EMBL" id="MU865289">
    <property type="protein sequence ID" value="KAK4232147.1"/>
    <property type="molecule type" value="Genomic_DNA"/>
</dbReference>
<accession>A0AAN7BZN3</accession>
<feature type="signal peptide" evidence="1">
    <location>
        <begin position="1"/>
        <end position="19"/>
    </location>
</feature>
<feature type="chain" id="PRO_5042821385" description="Secreted peptide" evidence="1">
    <location>
        <begin position="20"/>
        <end position="71"/>
    </location>
</feature>
<protein>
    <recommendedName>
        <fullName evidence="4">Secreted peptide</fullName>
    </recommendedName>
</protein>
<organism evidence="2 3">
    <name type="scientific">Podospora fimiseda</name>
    <dbReference type="NCBI Taxonomy" id="252190"/>
    <lineage>
        <taxon>Eukaryota</taxon>
        <taxon>Fungi</taxon>
        <taxon>Dikarya</taxon>
        <taxon>Ascomycota</taxon>
        <taxon>Pezizomycotina</taxon>
        <taxon>Sordariomycetes</taxon>
        <taxon>Sordariomycetidae</taxon>
        <taxon>Sordariales</taxon>
        <taxon>Podosporaceae</taxon>
        <taxon>Podospora</taxon>
    </lineage>
</organism>
<reference evidence="2" key="2">
    <citation type="submission" date="2023-05" db="EMBL/GenBank/DDBJ databases">
        <authorList>
            <consortium name="Lawrence Berkeley National Laboratory"/>
            <person name="Steindorff A."/>
            <person name="Hensen N."/>
            <person name="Bonometti L."/>
            <person name="Westerberg I."/>
            <person name="Brannstrom I.O."/>
            <person name="Guillou S."/>
            <person name="Cros-Aarteil S."/>
            <person name="Calhoun S."/>
            <person name="Haridas S."/>
            <person name="Kuo A."/>
            <person name="Mondo S."/>
            <person name="Pangilinan J."/>
            <person name="Riley R."/>
            <person name="Labutti K."/>
            <person name="Andreopoulos B."/>
            <person name="Lipzen A."/>
            <person name="Chen C."/>
            <person name="Yanf M."/>
            <person name="Daum C."/>
            <person name="Ng V."/>
            <person name="Clum A."/>
            <person name="Ohm R."/>
            <person name="Martin F."/>
            <person name="Silar P."/>
            <person name="Natvig D."/>
            <person name="Lalanne C."/>
            <person name="Gautier V."/>
            <person name="Ament-Velasquez S.L."/>
            <person name="Kruys A."/>
            <person name="Hutchinson M.I."/>
            <person name="Powell A.J."/>
            <person name="Barry K."/>
            <person name="Miller A.N."/>
            <person name="Grigoriev I.V."/>
            <person name="Debuchy R."/>
            <person name="Gladieux P."/>
            <person name="Thoren M.H."/>
            <person name="Johannesson H."/>
        </authorList>
    </citation>
    <scope>NUCLEOTIDE SEQUENCE</scope>
    <source>
        <strain evidence="2">CBS 990.96</strain>
    </source>
</reference>
<reference evidence="2" key="1">
    <citation type="journal article" date="2023" name="Mol. Phylogenet. Evol.">
        <title>Genome-scale phylogeny and comparative genomics of the fungal order Sordariales.</title>
        <authorList>
            <person name="Hensen N."/>
            <person name="Bonometti L."/>
            <person name="Westerberg I."/>
            <person name="Brannstrom I.O."/>
            <person name="Guillou S."/>
            <person name="Cros-Aarteil S."/>
            <person name="Calhoun S."/>
            <person name="Haridas S."/>
            <person name="Kuo A."/>
            <person name="Mondo S."/>
            <person name="Pangilinan J."/>
            <person name="Riley R."/>
            <person name="LaButti K."/>
            <person name="Andreopoulos B."/>
            <person name="Lipzen A."/>
            <person name="Chen C."/>
            <person name="Yan M."/>
            <person name="Daum C."/>
            <person name="Ng V."/>
            <person name="Clum A."/>
            <person name="Steindorff A."/>
            <person name="Ohm R.A."/>
            <person name="Martin F."/>
            <person name="Silar P."/>
            <person name="Natvig D.O."/>
            <person name="Lalanne C."/>
            <person name="Gautier V."/>
            <person name="Ament-Velasquez S.L."/>
            <person name="Kruys A."/>
            <person name="Hutchinson M.I."/>
            <person name="Powell A.J."/>
            <person name="Barry K."/>
            <person name="Miller A.N."/>
            <person name="Grigoriev I.V."/>
            <person name="Debuchy R."/>
            <person name="Gladieux P."/>
            <person name="Hiltunen Thoren M."/>
            <person name="Johannesson H."/>
        </authorList>
    </citation>
    <scope>NUCLEOTIDE SEQUENCE</scope>
    <source>
        <strain evidence="2">CBS 990.96</strain>
    </source>
</reference>
<keyword evidence="3" id="KW-1185">Reference proteome</keyword>
<name>A0AAN7BZN3_9PEZI</name>
<dbReference type="Proteomes" id="UP001301958">
    <property type="component" value="Unassembled WGS sequence"/>
</dbReference>
<proteinExistence type="predicted"/>
<evidence type="ECO:0000313" key="2">
    <source>
        <dbReference type="EMBL" id="KAK4232147.1"/>
    </source>
</evidence>